<accession>A0A5B2ZAE8</accession>
<organism evidence="3 4">
    <name type="scientific">Arenimonas fontis</name>
    <dbReference type="NCBI Taxonomy" id="2608255"/>
    <lineage>
        <taxon>Bacteria</taxon>
        <taxon>Pseudomonadati</taxon>
        <taxon>Pseudomonadota</taxon>
        <taxon>Gammaproteobacteria</taxon>
        <taxon>Lysobacterales</taxon>
        <taxon>Lysobacteraceae</taxon>
        <taxon>Arenimonas</taxon>
    </lineage>
</organism>
<evidence type="ECO:0000256" key="1">
    <source>
        <dbReference type="ARBA" id="ARBA00008007"/>
    </source>
</evidence>
<dbReference type="PANTHER" id="PTHR47505:SF1">
    <property type="entry name" value="DNA UTILIZATION PROTEIN YHGH"/>
    <property type="match status" value="1"/>
</dbReference>
<dbReference type="SUPFAM" id="SSF53271">
    <property type="entry name" value="PRTase-like"/>
    <property type="match status" value="1"/>
</dbReference>
<proteinExistence type="inferred from homology"/>
<dbReference type="Pfam" id="PF18912">
    <property type="entry name" value="DZR_2"/>
    <property type="match status" value="1"/>
</dbReference>
<comment type="similarity">
    <text evidence="1">Belongs to the ComF/GntX family.</text>
</comment>
<sequence length="225" mass="24064">MAAWLLPPRCLLCGLPGEAGLDLCTACLAALPRLPPACPRCALPAPAGEVCGRCLARPPVQAWAVAAFLYAPPLDRLLPRLKFHADLAAGRLLTQLALPAFMAAPRPQALLPLPLHRSRLRRRGFDQALELARPLARALGLPLLTGGLRRRRATAAQSGLEARERRRNVRGAFAVPAGVPLPDHLALFDDVMTTGATLDEAARVLRTAGVRRVDLWALARAPPPG</sequence>
<gene>
    <name evidence="3" type="ORF">F0415_11000</name>
</gene>
<evidence type="ECO:0000313" key="3">
    <source>
        <dbReference type="EMBL" id="KAA2284141.1"/>
    </source>
</evidence>
<name>A0A5B2ZAE8_9GAMM</name>
<feature type="domain" description="Double zinc ribbon" evidence="2">
    <location>
        <begin position="3"/>
        <end position="55"/>
    </location>
</feature>
<dbReference type="InterPro" id="IPR051910">
    <property type="entry name" value="ComF/GntX_DNA_util-trans"/>
</dbReference>
<dbReference type="EMBL" id="VUOD01000010">
    <property type="protein sequence ID" value="KAA2284141.1"/>
    <property type="molecule type" value="Genomic_DNA"/>
</dbReference>
<protein>
    <submittedName>
        <fullName evidence="3">ComF family protein</fullName>
    </submittedName>
</protein>
<dbReference type="Proteomes" id="UP000322165">
    <property type="component" value="Unassembled WGS sequence"/>
</dbReference>
<dbReference type="PANTHER" id="PTHR47505">
    <property type="entry name" value="DNA UTILIZATION PROTEIN YHGH"/>
    <property type="match status" value="1"/>
</dbReference>
<evidence type="ECO:0000313" key="4">
    <source>
        <dbReference type="Proteomes" id="UP000322165"/>
    </source>
</evidence>
<dbReference type="Gene3D" id="3.40.50.2020">
    <property type="match status" value="1"/>
</dbReference>
<dbReference type="InterPro" id="IPR000836">
    <property type="entry name" value="PRTase_dom"/>
</dbReference>
<dbReference type="CDD" id="cd06223">
    <property type="entry name" value="PRTases_typeI"/>
    <property type="match status" value="1"/>
</dbReference>
<dbReference type="InterPro" id="IPR044005">
    <property type="entry name" value="DZR_2"/>
</dbReference>
<evidence type="ECO:0000259" key="2">
    <source>
        <dbReference type="Pfam" id="PF18912"/>
    </source>
</evidence>
<dbReference type="InterPro" id="IPR029057">
    <property type="entry name" value="PRTase-like"/>
</dbReference>
<reference evidence="3 4" key="1">
    <citation type="submission" date="2019-09" db="EMBL/GenBank/DDBJ databases">
        <title>Arenimonas chukotkensis sp. nov., a bacterium isolated from Chukotka hot spring, Arctic region, Russia.</title>
        <authorList>
            <person name="Zayulina K.S."/>
            <person name="Prokofeva M.I."/>
            <person name="Elcheninov A.G."/>
            <person name="Novikov A."/>
            <person name="Kochetkova T.V."/>
            <person name="Kublanov I.V."/>
        </authorList>
    </citation>
    <scope>NUCLEOTIDE SEQUENCE [LARGE SCALE GENOMIC DNA]</scope>
    <source>
        <strain evidence="3 4">3729k</strain>
    </source>
</reference>
<dbReference type="AlphaFoldDB" id="A0A5B2ZAE8"/>
<keyword evidence="4" id="KW-1185">Reference proteome</keyword>
<comment type="caution">
    <text evidence="3">The sequence shown here is derived from an EMBL/GenBank/DDBJ whole genome shotgun (WGS) entry which is preliminary data.</text>
</comment>
<reference evidence="3 4" key="2">
    <citation type="submission" date="2019-09" db="EMBL/GenBank/DDBJ databases">
        <authorList>
            <person name="Mazur A."/>
        </authorList>
    </citation>
    <scope>NUCLEOTIDE SEQUENCE [LARGE SCALE GENOMIC DNA]</scope>
    <source>
        <strain evidence="3 4">3729k</strain>
    </source>
</reference>